<feature type="transmembrane region" description="Helical" evidence="1">
    <location>
        <begin position="12"/>
        <end position="37"/>
    </location>
</feature>
<keyword evidence="1" id="KW-1133">Transmembrane helix</keyword>
<keyword evidence="1" id="KW-0812">Transmembrane</keyword>
<sequence length="50" mass="5663">MIELIWLGFKGALIIYSGIMFTLIGVTLLFYSGYGFVKLFRKVNERGTGK</sequence>
<proteinExistence type="predicted"/>
<comment type="caution">
    <text evidence="2">The sequence shown here is derived from an EMBL/GenBank/DDBJ whole genome shotgun (WGS) entry which is preliminary data.</text>
</comment>
<accession>A0A0F9RIA1</accession>
<gene>
    <name evidence="2" type="ORF">LCGC14_0970160</name>
</gene>
<dbReference type="AlphaFoldDB" id="A0A0F9RIA1"/>
<evidence type="ECO:0000313" key="2">
    <source>
        <dbReference type="EMBL" id="KKN17008.1"/>
    </source>
</evidence>
<organism evidence="2">
    <name type="scientific">marine sediment metagenome</name>
    <dbReference type="NCBI Taxonomy" id="412755"/>
    <lineage>
        <taxon>unclassified sequences</taxon>
        <taxon>metagenomes</taxon>
        <taxon>ecological metagenomes</taxon>
    </lineage>
</organism>
<protein>
    <submittedName>
        <fullName evidence="2">Uncharacterized protein</fullName>
    </submittedName>
</protein>
<evidence type="ECO:0000256" key="1">
    <source>
        <dbReference type="SAM" id="Phobius"/>
    </source>
</evidence>
<reference evidence="2" key="1">
    <citation type="journal article" date="2015" name="Nature">
        <title>Complex archaea that bridge the gap between prokaryotes and eukaryotes.</title>
        <authorList>
            <person name="Spang A."/>
            <person name="Saw J.H."/>
            <person name="Jorgensen S.L."/>
            <person name="Zaremba-Niedzwiedzka K."/>
            <person name="Martijn J."/>
            <person name="Lind A.E."/>
            <person name="van Eijk R."/>
            <person name="Schleper C."/>
            <person name="Guy L."/>
            <person name="Ettema T.J."/>
        </authorList>
    </citation>
    <scope>NUCLEOTIDE SEQUENCE</scope>
</reference>
<keyword evidence="1" id="KW-0472">Membrane</keyword>
<name>A0A0F9RIA1_9ZZZZ</name>
<dbReference type="EMBL" id="LAZR01003564">
    <property type="protein sequence ID" value="KKN17008.1"/>
    <property type="molecule type" value="Genomic_DNA"/>
</dbReference>